<dbReference type="CDD" id="cd06170">
    <property type="entry name" value="LuxR_C_like"/>
    <property type="match status" value="1"/>
</dbReference>
<dbReference type="InterPro" id="IPR058245">
    <property type="entry name" value="NreC/VraR/RcsB-like_REC"/>
</dbReference>
<dbReference type="STRING" id="477680.SAMN05421788_108222"/>
<sequence>MDAQDTIRVGIVEDQFLFREGIKAILNNWEDIAVVFESPDGYSLPDRLAVAEVVPDVMLVDLSLPPKDKKEYNGLHVTIALREMYPDIKVLILSVHDDENFIIELVKNGAHGYLVKDCDPQEVYEAIQSVYYKGSYINSRTLVAIQSNMAKKTKPKKLTVNISAREEEVLQLVCQQYTAEEIAEKLFISVKTVNGHRNNLLLKTGSRNVTGLVIYAIKNEIVRLI</sequence>
<gene>
    <name evidence="6" type="ORF">SAMN05421788_108222</name>
</gene>
<dbReference type="Gene3D" id="3.40.50.2300">
    <property type="match status" value="1"/>
</dbReference>
<dbReference type="PANTHER" id="PTHR43214:SF39">
    <property type="entry name" value="TRANSCRIPTIONAL REGULATORY PROTEIN DEGU"/>
    <property type="match status" value="1"/>
</dbReference>
<feature type="domain" description="HTH luxR-type" evidence="4">
    <location>
        <begin position="155"/>
        <end position="220"/>
    </location>
</feature>
<dbReference type="EMBL" id="FTOR01000008">
    <property type="protein sequence ID" value="SIT29119.1"/>
    <property type="molecule type" value="Genomic_DNA"/>
</dbReference>
<dbReference type="RefSeq" id="WP_076381238.1">
    <property type="nucleotide sequence ID" value="NZ_AP017422.1"/>
</dbReference>
<evidence type="ECO:0000256" key="3">
    <source>
        <dbReference type="PROSITE-ProRule" id="PRU00169"/>
    </source>
</evidence>
<dbReference type="Pfam" id="PF00196">
    <property type="entry name" value="GerE"/>
    <property type="match status" value="1"/>
</dbReference>
<evidence type="ECO:0000259" key="4">
    <source>
        <dbReference type="PROSITE" id="PS50043"/>
    </source>
</evidence>
<dbReference type="PRINTS" id="PR00038">
    <property type="entry name" value="HTHLUXR"/>
</dbReference>
<dbReference type="PROSITE" id="PS50043">
    <property type="entry name" value="HTH_LUXR_2"/>
    <property type="match status" value="1"/>
</dbReference>
<evidence type="ECO:0000313" key="6">
    <source>
        <dbReference type="EMBL" id="SIT29119.1"/>
    </source>
</evidence>
<dbReference type="SMART" id="SM00421">
    <property type="entry name" value="HTH_LUXR"/>
    <property type="match status" value="1"/>
</dbReference>
<dbReference type="InterPro" id="IPR011006">
    <property type="entry name" value="CheY-like_superfamily"/>
</dbReference>
<evidence type="ECO:0000259" key="5">
    <source>
        <dbReference type="PROSITE" id="PS50110"/>
    </source>
</evidence>
<keyword evidence="1 3" id="KW-0597">Phosphoprotein</keyword>
<feature type="modified residue" description="4-aspartylphosphate" evidence="3">
    <location>
        <position position="61"/>
    </location>
</feature>
<feature type="domain" description="Response regulatory" evidence="5">
    <location>
        <begin position="8"/>
        <end position="131"/>
    </location>
</feature>
<dbReference type="InterPro" id="IPR000792">
    <property type="entry name" value="Tscrpt_reg_LuxR_C"/>
</dbReference>
<dbReference type="PANTHER" id="PTHR43214">
    <property type="entry name" value="TWO-COMPONENT RESPONSE REGULATOR"/>
    <property type="match status" value="1"/>
</dbReference>
<keyword evidence="7" id="KW-1185">Reference proteome</keyword>
<dbReference type="SUPFAM" id="SSF46894">
    <property type="entry name" value="C-terminal effector domain of the bipartite response regulators"/>
    <property type="match status" value="1"/>
</dbReference>
<protein>
    <submittedName>
        <fullName evidence="6">Two component transcriptional regulator, LuxR family</fullName>
    </submittedName>
</protein>
<dbReference type="SUPFAM" id="SSF52172">
    <property type="entry name" value="CheY-like"/>
    <property type="match status" value="1"/>
</dbReference>
<dbReference type="CDD" id="cd17535">
    <property type="entry name" value="REC_NarL-like"/>
    <property type="match status" value="1"/>
</dbReference>
<dbReference type="GO" id="GO:0003677">
    <property type="term" value="F:DNA binding"/>
    <property type="evidence" value="ECO:0007669"/>
    <property type="project" value="UniProtKB-KW"/>
</dbReference>
<accession>A0A173MDG3</accession>
<evidence type="ECO:0000256" key="1">
    <source>
        <dbReference type="ARBA" id="ARBA00022553"/>
    </source>
</evidence>
<dbReference type="InterPro" id="IPR001789">
    <property type="entry name" value="Sig_transdc_resp-reg_receiver"/>
</dbReference>
<dbReference type="GO" id="GO:0000160">
    <property type="term" value="P:phosphorelay signal transduction system"/>
    <property type="evidence" value="ECO:0007669"/>
    <property type="project" value="InterPro"/>
</dbReference>
<dbReference type="OrthoDB" id="9797341at2"/>
<reference evidence="7" key="1">
    <citation type="submission" date="2017-01" db="EMBL/GenBank/DDBJ databases">
        <authorList>
            <person name="Varghese N."/>
            <person name="Submissions S."/>
        </authorList>
    </citation>
    <scope>NUCLEOTIDE SEQUENCE [LARGE SCALE GENOMIC DNA]</scope>
    <source>
        <strain evidence="7">DSM 21054</strain>
    </source>
</reference>
<dbReference type="PROSITE" id="PS50110">
    <property type="entry name" value="RESPONSE_REGULATORY"/>
    <property type="match status" value="1"/>
</dbReference>
<evidence type="ECO:0000256" key="2">
    <source>
        <dbReference type="ARBA" id="ARBA00023125"/>
    </source>
</evidence>
<dbReference type="SMART" id="SM00448">
    <property type="entry name" value="REC"/>
    <property type="match status" value="1"/>
</dbReference>
<dbReference type="AlphaFoldDB" id="A0A173MDG3"/>
<proteinExistence type="predicted"/>
<organism evidence="6 7">
    <name type="scientific">Filimonas lacunae</name>
    <dbReference type="NCBI Taxonomy" id="477680"/>
    <lineage>
        <taxon>Bacteria</taxon>
        <taxon>Pseudomonadati</taxon>
        <taxon>Bacteroidota</taxon>
        <taxon>Chitinophagia</taxon>
        <taxon>Chitinophagales</taxon>
        <taxon>Chitinophagaceae</taxon>
        <taxon>Filimonas</taxon>
    </lineage>
</organism>
<dbReference type="InterPro" id="IPR016032">
    <property type="entry name" value="Sig_transdc_resp-reg_C-effctor"/>
</dbReference>
<dbReference type="Proteomes" id="UP000186917">
    <property type="component" value="Unassembled WGS sequence"/>
</dbReference>
<dbReference type="GO" id="GO:0006355">
    <property type="term" value="P:regulation of DNA-templated transcription"/>
    <property type="evidence" value="ECO:0007669"/>
    <property type="project" value="InterPro"/>
</dbReference>
<dbReference type="Pfam" id="PF00072">
    <property type="entry name" value="Response_reg"/>
    <property type="match status" value="1"/>
</dbReference>
<name>A0A173MDG3_9BACT</name>
<evidence type="ECO:0000313" key="7">
    <source>
        <dbReference type="Proteomes" id="UP000186917"/>
    </source>
</evidence>
<dbReference type="InterPro" id="IPR039420">
    <property type="entry name" value="WalR-like"/>
</dbReference>
<keyword evidence="2" id="KW-0238">DNA-binding</keyword>
<dbReference type="KEGG" id="fln:FLA_1644"/>